<gene>
    <name evidence="1" type="ORF">MA20_31930</name>
</gene>
<reference evidence="1 2" key="1">
    <citation type="submission" date="2014-09" db="EMBL/GenBank/DDBJ databases">
        <title>Draft genome of Bradyrhizobium japonicum Is-34.</title>
        <authorList>
            <person name="Tsurumaru H."/>
            <person name="Yamakawa T."/>
            <person name="Hashimoto S."/>
            <person name="Okizaki K."/>
            <person name="Kanesaki Y."/>
            <person name="Yoshikawa H."/>
            <person name="Yajima S."/>
        </authorList>
    </citation>
    <scope>NUCLEOTIDE SEQUENCE [LARGE SCALE GENOMIC DNA]</scope>
    <source>
        <strain evidence="1 2">Is-34</strain>
    </source>
</reference>
<accession>A0A0A3XR90</accession>
<organism evidence="1 2">
    <name type="scientific">Bradyrhizobium japonicum</name>
    <dbReference type="NCBI Taxonomy" id="375"/>
    <lineage>
        <taxon>Bacteria</taxon>
        <taxon>Pseudomonadati</taxon>
        <taxon>Pseudomonadota</taxon>
        <taxon>Alphaproteobacteria</taxon>
        <taxon>Hyphomicrobiales</taxon>
        <taxon>Nitrobacteraceae</taxon>
        <taxon>Bradyrhizobium</taxon>
    </lineage>
</organism>
<protein>
    <submittedName>
        <fullName evidence="1">Uncharacterized protein</fullName>
    </submittedName>
</protein>
<name>A0A0A3XR90_BRAJP</name>
<dbReference type="EMBL" id="JRPN01000024">
    <property type="protein sequence ID" value="KGT75804.1"/>
    <property type="molecule type" value="Genomic_DNA"/>
</dbReference>
<sequence length="164" mass="17208">MTDNMFINGTFVKASASFMPSAASYAAGNIIDTAKEFVFADRMGRLLPPGSLIRIISAVMKVDASALISGEAAYTAHTYSVTPPSARANNSAWARASGDLPSYRGSLALGTPAAAGGTCYVKTQFSDQQDFELPGSSLFLELINAGTFTAAAVARQIFLYGFLV</sequence>
<dbReference type="AlphaFoldDB" id="A0A0A3XR90"/>
<dbReference type="Proteomes" id="UP000030377">
    <property type="component" value="Unassembled WGS sequence"/>
</dbReference>
<dbReference type="RefSeq" id="WP_041958552.1">
    <property type="nucleotide sequence ID" value="NZ_JRPN01000024.1"/>
</dbReference>
<evidence type="ECO:0000313" key="2">
    <source>
        <dbReference type="Proteomes" id="UP000030377"/>
    </source>
</evidence>
<comment type="caution">
    <text evidence="1">The sequence shown here is derived from an EMBL/GenBank/DDBJ whole genome shotgun (WGS) entry which is preliminary data.</text>
</comment>
<proteinExistence type="predicted"/>
<evidence type="ECO:0000313" key="1">
    <source>
        <dbReference type="EMBL" id="KGT75804.1"/>
    </source>
</evidence>